<evidence type="ECO:0000259" key="1">
    <source>
        <dbReference type="SMART" id="SM00181"/>
    </source>
</evidence>
<dbReference type="SUPFAM" id="SSF90148">
    <property type="entry name" value="DPY module"/>
    <property type="match status" value="1"/>
</dbReference>
<feature type="domain" description="EGF-like" evidence="1">
    <location>
        <begin position="17"/>
        <end position="49"/>
    </location>
</feature>
<dbReference type="Proteomes" id="UP001177670">
    <property type="component" value="Unassembled WGS sequence"/>
</dbReference>
<name>A0AA40GBM6_9HYME</name>
<dbReference type="Pfam" id="PF21164">
    <property type="entry name" value="Dumpy_DPY"/>
    <property type="match status" value="1"/>
</dbReference>
<evidence type="ECO:0000313" key="3">
    <source>
        <dbReference type="Proteomes" id="UP001177670"/>
    </source>
</evidence>
<dbReference type="InterPro" id="IPR000742">
    <property type="entry name" value="EGF"/>
</dbReference>
<dbReference type="InterPro" id="IPR048407">
    <property type="entry name" value="Dumpy_DPY"/>
</dbReference>
<reference evidence="2" key="1">
    <citation type="submission" date="2021-10" db="EMBL/GenBank/DDBJ databases">
        <title>Melipona bicolor Genome sequencing and assembly.</title>
        <authorList>
            <person name="Araujo N.S."/>
            <person name="Arias M.C."/>
        </authorList>
    </citation>
    <scope>NUCLEOTIDE SEQUENCE</scope>
    <source>
        <strain evidence="2">USP_2M_L1-L4_2017</strain>
        <tissue evidence="2">Whole body</tissue>
    </source>
</reference>
<dbReference type="PANTHER" id="PTHR22963:SF39">
    <property type="entry name" value="DUMPY"/>
    <property type="match status" value="1"/>
</dbReference>
<dbReference type="AlphaFoldDB" id="A0AA40GBM6"/>
<accession>A0AA40GBM6</accession>
<proteinExistence type="predicted"/>
<evidence type="ECO:0000313" key="2">
    <source>
        <dbReference type="EMBL" id="KAK1134097.1"/>
    </source>
</evidence>
<comment type="caution">
    <text evidence="2">The sequence shown here is derived from an EMBL/GenBank/DDBJ whole genome shotgun (WGS) entry which is preliminary data.</text>
</comment>
<sequence length="146" mass="16237">MRDTFVSFIAEPTVVDPCASSPCGPNARCNDGICTCLPEYQGDPYVGCRPECVLNTDCLQNRACIRNKCVDPCPGTCGINAECLIYNHVPMCSCPNGMVGNAFVQCNIVEGRIFFQPLSHISRLLITYFTHSYWTIFPVMSKYVYI</sequence>
<dbReference type="SMART" id="SM00181">
    <property type="entry name" value="EGF"/>
    <property type="match status" value="2"/>
</dbReference>
<organism evidence="2 3">
    <name type="scientific">Melipona bicolor</name>
    <dbReference type="NCBI Taxonomy" id="60889"/>
    <lineage>
        <taxon>Eukaryota</taxon>
        <taxon>Metazoa</taxon>
        <taxon>Ecdysozoa</taxon>
        <taxon>Arthropoda</taxon>
        <taxon>Hexapoda</taxon>
        <taxon>Insecta</taxon>
        <taxon>Pterygota</taxon>
        <taxon>Neoptera</taxon>
        <taxon>Endopterygota</taxon>
        <taxon>Hymenoptera</taxon>
        <taxon>Apocrita</taxon>
        <taxon>Aculeata</taxon>
        <taxon>Apoidea</taxon>
        <taxon>Anthophila</taxon>
        <taxon>Apidae</taxon>
        <taxon>Melipona</taxon>
    </lineage>
</organism>
<feature type="domain" description="EGF-like" evidence="1">
    <location>
        <begin position="72"/>
        <end position="107"/>
    </location>
</feature>
<keyword evidence="3" id="KW-1185">Reference proteome</keyword>
<dbReference type="PANTHER" id="PTHR22963">
    <property type="entry name" value="ENDOGLIN-RELATED"/>
    <property type="match status" value="1"/>
</dbReference>
<dbReference type="EMBL" id="JAHYIQ010000003">
    <property type="protein sequence ID" value="KAK1134097.1"/>
    <property type="molecule type" value="Genomic_DNA"/>
</dbReference>
<gene>
    <name evidence="2" type="ORF">K0M31_011879</name>
</gene>
<protein>
    <recommendedName>
        <fullName evidence="1">EGF-like domain-containing protein</fullName>
    </recommendedName>
</protein>